<comment type="caution">
    <text evidence="1">The sequence shown here is derived from an EMBL/GenBank/DDBJ whole genome shotgun (WGS) entry which is preliminary data.</text>
</comment>
<organism evidence="1 2">
    <name type="scientific">candidate division KSB3 bacterium</name>
    <dbReference type="NCBI Taxonomy" id="2044937"/>
    <lineage>
        <taxon>Bacteria</taxon>
        <taxon>candidate division KSB3</taxon>
    </lineage>
</organism>
<gene>
    <name evidence="1" type="ORF">GF339_18130</name>
</gene>
<reference evidence="1" key="1">
    <citation type="submission" date="2019-11" db="EMBL/GenBank/DDBJ databases">
        <title>Microbial mats filling the niche in hypersaline microbial mats.</title>
        <authorList>
            <person name="Wong H.L."/>
            <person name="Macleod F.I."/>
            <person name="White R.A. III"/>
            <person name="Burns B.P."/>
        </authorList>
    </citation>
    <scope>NUCLEOTIDE SEQUENCE</scope>
    <source>
        <strain evidence="1">Rbin_158</strain>
    </source>
</reference>
<dbReference type="AlphaFoldDB" id="A0A9D5JYK8"/>
<dbReference type="EMBL" id="WJJP01000590">
    <property type="protein sequence ID" value="MBD3326508.1"/>
    <property type="molecule type" value="Genomic_DNA"/>
</dbReference>
<name>A0A9D5JYK8_9BACT</name>
<protein>
    <submittedName>
        <fullName evidence="1">Uncharacterized protein</fullName>
    </submittedName>
</protein>
<proteinExistence type="predicted"/>
<dbReference type="Proteomes" id="UP000649604">
    <property type="component" value="Unassembled WGS sequence"/>
</dbReference>
<sequence>MYQPKLKDEYIPLLYREARRRSMYMTTLLNEIVDEYFARLHAHPKQGEHVCLTEDSNSYGIERSWPSDRS</sequence>
<evidence type="ECO:0000313" key="2">
    <source>
        <dbReference type="Proteomes" id="UP000649604"/>
    </source>
</evidence>
<evidence type="ECO:0000313" key="1">
    <source>
        <dbReference type="EMBL" id="MBD3326508.1"/>
    </source>
</evidence>
<accession>A0A9D5JYK8</accession>